<gene>
    <name evidence="1" type="ORF">EVAR_36729_1</name>
</gene>
<accession>A0A4C1X268</accession>
<protein>
    <submittedName>
        <fullName evidence="1">Uncharacterized protein</fullName>
    </submittedName>
</protein>
<reference evidence="1 2" key="1">
    <citation type="journal article" date="2019" name="Commun. Biol.">
        <title>The bagworm genome reveals a unique fibroin gene that provides high tensile strength.</title>
        <authorList>
            <person name="Kono N."/>
            <person name="Nakamura H."/>
            <person name="Ohtoshi R."/>
            <person name="Tomita M."/>
            <person name="Numata K."/>
            <person name="Arakawa K."/>
        </authorList>
    </citation>
    <scope>NUCLEOTIDE SEQUENCE [LARGE SCALE GENOMIC DNA]</scope>
</reference>
<dbReference type="Proteomes" id="UP000299102">
    <property type="component" value="Unassembled WGS sequence"/>
</dbReference>
<organism evidence="1 2">
    <name type="scientific">Eumeta variegata</name>
    <name type="common">Bagworm moth</name>
    <name type="synonym">Eumeta japonica</name>
    <dbReference type="NCBI Taxonomy" id="151549"/>
    <lineage>
        <taxon>Eukaryota</taxon>
        <taxon>Metazoa</taxon>
        <taxon>Ecdysozoa</taxon>
        <taxon>Arthropoda</taxon>
        <taxon>Hexapoda</taxon>
        <taxon>Insecta</taxon>
        <taxon>Pterygota</taxon>
        <taxon>Neoptera</taxon>
        <taxon>Endopterygota</taxon>
        <taxon>Lepidoptera</taxon>
        <taxon>Glossata</taxon>
        <taxon>Ditrysia</taxon>
        <taxon>Tineoidea</taxon>
        <taxon>Psychidae</taxon>
        <taxon>Oiketicinae</taxon>
        <taxon>Eumeta</taxon>
    </lineage>
</organism>
<evidence type="ECO:0000313" key="2">
    <source>
        <dbReference type="Proteomes" id="UP000299102"/>
    </source>
</evidence>
<dbReference type="AlphaFoldDB" id="A0A4C1X268"/>
<proteinExistence type="predicted"/>
<evidence type="ECO:0000313" key="1">
    <source>
        <dbReference type="EMBL" id="GBP57062.1"/>
    </source>
</evidence>
<keyword evidence="2" id="KW-1185">Reference proteome</keyword>
<name>A0A4C1X268_EUMVA</name>
<comment type="caution">
    <text evidence="1">The sequence shown here is derived from an EMBL/GenBank/DDBJ whole genome shotgun (WGS) entry which is preliminary data.</text>
</comment>
<sequence length="225" mass="24389">MCVLPPKLSALPLNDGKAVRALPLSAGDRVSIIRYGSARDGGAPAGGGGRRKPGRGALRLNQITRPLLMVYAICLGLFLRTSVPSDGTRPEPASSSALVWLRGSQNFCYMAISNCFAKCAVAPGGAAALSFLLHGLNLRPECGTRRPDAWKPVRCASAIRHDHFHPFTFYDFKVDSPTVLAEDYLRSDEFKGTVVSRMHPHNGRLALPIVSSKFLPPSYYGHFLL</sequence>
<dbReference type="EMBL" id="BGZK01000708">
    <property type="protein sequence ID" value="GBP57062.1"/>
    <property type="molecule type" value="Genomic_DNA"/>
</dbReference>